<accession>G9MX75</accession>
<dbReference type="Proteomes" id="UP000007115">
    <property type="component" value="Unassembled WGS sequence"/>
</dbReference>
<keyword evidence="2" id="KW-1185">Reference proteome</keyword>
<proteinExistence type="predicted"/>
<organism evidence="1 2">
    <name type="scientific">Hypocrea virens (strain Gv29-8 / FGSC 10586)</name>
    <name type="common">Gliocladium virens</name>
    <name type="synonym">Trichoderma virens</name>
    <dbReference type="NCBI Taxonomy" id="413071"/>
    <lineage>
        <taxon>Eukaryota</taxon>
        <taxon>Fungi</taxon>
        <taxon>Dikarya</taxon>
        <taxon>Ascomycota</taxon>
        <taxon>Pezizomycotina</taxon>
        <taxon>Sordariomycetes</taxon>
        <taxon>Hypocreomycetidae</taxon>
        <taxon>Hypocreales</taxon>
        <taxon>Hypocreaceae</taxon>
        <taxon>Trichoderma</taxon>
    </lineage>
</organism>
<gene>
    <name evidence="1" type="ORF">TRIVIDRAFT_186679</name>
</gene>
<dbReference type="GeneID" id="25789269"/>
<dbReference type="InParanoid" id="G9MX75"/>
<dbReference type="AlphaFoldDB" id="G9MX75"/>
<reference evidence="1 2" key="1">
    <citation type="journal article" date="2011" name="Genome Biol.">
        <title>Comparative genome sequence analysis underscores mycoparasitism as the ancestral life style of Trichoderma.</title>
        <authorList>
            <person name="Kubicek C.P."/>
            <person name="Herrera-Estrella A."/>
            <person name="Seidl-Seiboth V."/>
            <person name="Martinez D.A."/>
            <person name="Druzhinina I.S."/>
            <person name="Thon M."/>
            <person name="Zeilinger S."/>
            <person name="Casas-Flores S."/>
            <person name="Horwitz B.A."/>
            <person name="Mukherjee P.K."/>
            <person name="Mukherjee M."/>
            <person name="Kredics L."/>
            <person name="Alcaraz L.D."/>
            <person name="Aerts A."/>
            <person name="Antal Z."/>
            <person name="Atanasova L."/>
            <person name="Cervantes-Badillo M.G."/>
            <person name="Challacombe J."/>
            <person name="Chertkov O."/>
            <person name="McCluskey K."/>
            <person name="Coulpier F."/>
            <person name="Deshpande N."/>
            <person name="von Doehren H."/>
            <person name="Ebbole D.J."/>
            <person name="Esquivel-Naranjo E.U."/>
            <person name="Fekete E."/>
            <person name="Flipphi M."/>
            <person name="Glaser F."/>
            <person name="Gomez-Rodriguez E.Y."/>
            <person name="Gruber S."/>
            <person name="Han C."/>
            <person name="Henrissat B."/>
            <person name="Hermosa R."/>
            <person name="Hernandez-Onate M."/>
            <person name="Karaffa L."/>
            <person name="Kosti I."/>
            <person name="Le Crom S."/>
            <person name="Lindquist E."/>
            <person name="Lucas S."/>
            <person name="Luebeck M."/>
            <person name="Luebeck P.S."/>
            <person name="Margeot A."/>
            <person name="Metz B."/>
            <person name="Misra M."/>
            <person name="Nevalainen H."/>
            <person name="Omann M."/>
            <person name="Packer N."/>
            <person name="Perrone G."/>
            <person name="Uresti-Rivera E.E."/>
            <person name="Salamov A."/>
            <person name="Schmoll M."/>
            <person name="Seiboth B."/>
            <person name="Shapiro H."/>
            <person name="Sukno S."/>
            <person name="Tamayo-Ramos J.A."/>
            <person name="Tisch D."/>
            <person name="Wiest A."/>
            <person name="Wilkinson H.H."/>
            <person name="Zhang M."/>
            <person name="Coutinho P.M."/>
            <person name="Kenerley C.M."/>
            <person name="Monte E."/>
            <person name="Baker S.E."/>
            <person name="Grigoriev I.V."/>
        </authorList>
    </citation>
    <scope>NUCLEOTIDE SEQUENCE [LARGE SCALE GENOMIC DNA]</scope>
    <source>
        <strain evidence="2">Gv29-8 / FGSC 10586</strain>
    </source>
</reference>
<evidence type="ECO:0000313" key="2">
    <source>
        <dbReference type="Proteomes" id="UP000007115"/>
    </source>
</evidence>
<sequence>MDQPINLPSQFISLRCRGVEIQISLLGAPKSCETSNPISRQYFPAFAASPKLSPMILSIDPCRINDQIQIKANN</sequence>
<protein>
    <submittedName>
        <fullName evidence="1">Uncharacterized protein</fullName>
    </submittedName>
</protein>
<dbReference type="HOGENOM" id="CLU_2688146_0_0_1"/>
<dbReference type="EMBL" id="ABDF02000076">
    <property type="protein sequence ID" value="EHK21007.1"/>
    <property type="molecule type" value="Genomic_DNA"/>
</dbReference>
<dbReference type="RefSeq" id="XP_013955200.1">
    <property type="nucleotide sequence ID" value="XM_014099725.1"/>
</dbReference>
<dbReference type="VEuPathDB" id="FungiDB:TRIVIDRAFT_186679"/>
<evidence type="ECO:0000313" key="1">
    <source>
        <dbReference type="EMBL" id="EHK21007.1"/>
    </source>
</evidence>
<name>G9MX75_HYPVG</name>
<comment type="caution">
    <text evidence="1">The sequence shown here is derived from an EMBL/GenBank/DDBJ whole genome shotgun (WGS) entry which is preliminary data.</text>
</comment>